<feature type="non-terminal residue" evidence="1">
    <location>
        <position position="1"/>
    </location>
</feature>
<evidence type="ECO:0000313" key="2">
    <source>
        <dbReference type="Proteomes" id="UP000499080"/>
    </source>
</evidence>
<protein>
    <submittedName>
        <fullName evidence="1">Uncharacterized protein</fullName>
    </submittedName>
</protein>
<gene>
    <name evidence="1" type="ORF">AVEN_180686_1</name>
</gene>
<sequence>PKAHFMFSNFLMNLLKPSGILAEAEKKALVDLKSEIEENRSKALKMCALDLNLLHELGACEFYDRMVDSINDLFGDEVSHEILDDLLKLLKNLPKEDIGNVANIINTHLPTCLESILPKISKLLSNGFSISCTILSIFLVVFVSRRQSCAILIHRQDLGILNSAETEVAKLIAASRVKGSKLEKMISSEMTKKIDFGAVDDVAIILEIATIVLNSIDVNNGFLSPETSLIVELANKLEKDFNSYQKTYEMLEKSSKERLKIRDITNWTTVIIYHIPEGTSETAIKNAIKPLLRKKAQDCIDLKRLPTNGNNWLVKVPTYYSQTLLKEKFIDIAKERCLIMA</sequence>
<dbReference type="AlphaFoldDB" id="A0A4Y2SAQ5"/>
<dbReference type="Proteomes" id="UP000499080">
    <property type="component" value="Unassembled WGS sequence"/>
</dbReference>
<proteinExistence type="predicted"/>
<comment type="caution">
    <text evidence="1">The sequence shown here is derived from an EMBL/GenBank/DDBJ whole genome shotgun (WGS) entry which is preliminary data.</text>
</comment>
<reference evidence="1 2" key="1">
    <citation type="journal article" date="2019" name="Sci. Rep.">
        <title>Orb-weaving spider Araneus ventricosus genome elucidates the spidroin gene catalogue.</title>
        <authorList>
            <person name="Kono N."/>
            <person name="Nakamura H."/>
            <person name="Ohtoshi R."/>
            <person name="Moran D.A.P."/>
            <person name="Shinohara A."/>
            <person name="Yoshida Y."/>
            <person name="Fujiwara M."/>
            <person name="Mori M."/>
            <person name="Tomita M."/>
            <person name="Arakawa K."/>
        </authorList>
    </citation>
    <scope>NUCLEOTIDE SEQUENCE [LARGE SCALE GENOMIC DNA]</scope>
</reference>
<name>A0A4Y2SAQ5_ARAVE</name>
<keyword evidence="2" id="KW-1185">Reference proteome</keyword>
<evidence type="ECO:0000313" key="1">
    <source>
        <dbReference type="EMBL" id="GBN85318.1"/>
    </source>
</evidence>
<dbReference type="EMBL" id="BGPR01020723">
    <property type="protein sequence ID" value="GBN85318.1"/>
    <property type="molecule type" value="Genomic_DNA"/>
</dbReference>
<organism evidence="1 2">
    <name type="scientific">Araneus ventricosus</name>
    <name type="common">Orbweaver spider</name>
    <name type="synonym">Epeira ventricosa</name>
    <dbReference type="NCBI Taxonomy" id="182803"/>
    <lineage>
        <taxon>Eukaryota</taxon>
        <taxon>Metazoa</taxon>
        <taxon>Ecdysozoa</taxon>
        <taxon>Arthropoda</taxon>
        <taxon>Chelicerata</taxon>
        <taxon>Arachnida</taxon>
        <taxon>Araneae</taxon>
        <taxon>Araneomorphae</taxon>
        <taxon>Entelegynae</taxon>
        <taxon>Araneoidea</taxon>
        <taxon>Araneidae</taxon>
        <taxon>Araneus</taxon>
    </lineage>
</organism>
<accession>A0A4Y2SAQ5</accession>